<evidence type="ECO:0000256" key="1">
    <source>
        <dbReference type="SAM" id="MobiDB-lite"/>
    </source>
</evidence>
<comment type="caution">
    <text evidence="4">The sequence shown here is derived from an EMBL/GenBank/DDBJ whole genome shotgun (WGS) entry which is preliminary data.</text>
</comment>
<feature type="domain" description="Zinc knuckle CX2CX4HX4C" evidence="3">
    <location>
        <begin position="2"/>
        <end position="31"/>
    </location>
</feature>
<dbReference type="Proteomes" id="UP000796880">
    <property type="component" value="Unassembled WGS sequence"/>
</dbReference>
<dbReference type="Pfam" id="PF14392">
    <property type="entry name" value="zf-CCHC_4"/>
    <property type="match status" value="1"/>
</dbReference>
<evidence type="ECO:0000259" key="2">
    <source>
        <dbReference type="Pfam" id="PF03372"/>
    </source>
</evidence>
<dbReference type="InterPro" id="IPR005135">
    <property type="entry name" value="Endo/exonuclease/phosphatase"/>
</dbReference>
<feature type="compositionally biased region" description="Polar residues" evidence="1">
    <location>
        <begin position="182"/>
        <end position="191"/>
    </location>
</feature>
<organism evidence="4 5">
    <name type="scientific">Rhamnella rubrinervis</name>
    <dbReference type="NCBI Taxonomy" id="2594499"/>
    <lineage>
        <taxon>Eukaryota</taxon>
        <taxon>Viridiplantae</taxon>
        <taxon>Streptophyta</taxon>
        <taxon>Embryophyta</taxon>
        <taxon>Tracheophyta</taxon>
        <taxon>Spermatophyta</taxon>
        <taxon>Magnoliopsida</taxon>
        <taxon>eudicotyledons</taxon>
        <taxon>Gunneridae</taxon>
        <taxon>Pentapetalae</taxon>
        <taxon>rosids</taxon>
        <taxon>fabids</taxon>
        <taxon>Rosales</taxon>
        <taxon>Rhamnaceae</taxon>
        <taxon>rhamnoid group</taxon>
        <taxon>Rhamneae</taxon>
        <taxon>Rhamnella</taxon>
    </lineage>
</organism>
<feature type="domain" description="Endonuclease/exonuclease/phosphatase" evidence="2">
    <location>
        <begin position="284"/>
        <end position="501"/>
    </location>
</feature>
<protein>
    <recommendedName>
        <fullName evidence="6">Reverse transcriptase</fullName>
    </recommendedName>
</protein>
<dbReference type="SUPFAM" id="SSF56219">
    <property type="entry name" value="DNase I-like"/>
    <property type="match status" value="1"/>
</dbReference>
<keyword evidence="5" id="KW-1185">Reference proteome</keyword>
<feature type="compositionally biased region" description="Basic and acidic residues" evidence="1">
    <location>
        <begin position="114"/>
        <end position="132"/>
    </location>
</feature>
<dbReference type="Pfam" id="PF03372">
    <property type="entry name" value="Exo_endo_phos"/>
    <property type="match status" value="1"/>
</dbReference>
<dbReference type="Gene3D" id="3.60.10.10">
    <property type="entry name" value="Endonuclease/exonuclease/phosphatase"/>
    <property type="match status" value="1"/>
</dbReference>
<evidence type="ECO:0000313" key="4">
    <source>
        <dbReference type="EMBL" id="KAF3440104.1"/>
    </source>
</evidence>
<evidence type="ECO:0000313" key="5">
    <source>
        <dbReference type="Proteomes" id="UP000796880"/>
    </source>
</evidence>
<dbReference type="InterPro" id="IPR025836">
    <property type="entry name" value="Zn_knuckle_CX2CX4HX4C"/>
</dbReference>
<dbReference type="PANTHER" id="PTHR33710">
    <property type="entry name" value="BNAC02G09200D PROTEIN"/>
    <property type="match status" value="1"/>
</dbReference>
<proteinExistence type="predicted"/>
<sequence>MEEIWIQFKYERLTDFCYKCGFLDHVTGRCSRKEPVIVKDSRGRQAKLYGPWMRAENNGTVVFEEKPVMEYCRKDDGEKGEEARISKRRSQEALLFDASSPYLNLKMTKRRWADDRSDKKMAMEEGRLRDEMGASDSLSLSSRRETLGRMKSKEGLVSLLQHLQLDPEDQWATFFEKMAQAHTGTNRNTEGPNAESRLIEEESPSGNEITEHTGTRRIKLVELEDAEVCESGSLERIENQFMREDDEGSISGEKHTNPTGASEGFINLEETPRSFQVGSSEREPRRGLGNLKTVQALGRVIKRHNPSCVFLMETKCNRERVKIVGRKLGYEKEVIVEAKGAAGGLVFFWRGDLNVHCLWDTDRVICLSVWNVDRSKECILIGCHGTPYYKEKKSFWDKMGHLVNSMEKPWMLFGDLNEVLMESEKWGGRSIWSRQRFLKDFLLQVQGIDLGFHGSKYTWNNNIDGLGFIRERLDRAVASPDWILNNPSASVHHLSMEESDHLPILIHTGAWHEGEKPGMTAHKLGRSLWATTRALKKWNRNHFGMANVRIQELEAKLKEIHGEDGNQRDEVIKVKKELDKHRERWESILKKSRVMVA</sequence>
<evidence type="ECO:0000259" key="3">
    <source>
        <dbReference type="Pfam" id="PF14392"/>
    </source>
</evidence>
<dbReference type="OrthoDB" id="1194645at2759"/>
<accession>A0A8K0E666</accession>
<dbReference type="AlphaFoldDB" id="A0A8K0E666"/>
<dbReference type="InterPro" id="IPR036691">
    <property type="entry name" value="Endo/exonu/phosph_ase_sf"/>
</dbReference>
<reference evidence="4" key="1">
    <citation type="submission" date="2020-03" db="EMBL/GenBank/DDBJ databases">
        <title>A high-quality chromosome-level genome assembly of a woody plant with both climbing and erect habits, Rhamnella rubrinervis.</title>
        <authorList>
            <person name="Lu Z."/>
            <person name="Yang Y."/>
            <person name="Zhu X."/>
            <person name="Sun Y."/>
        </authorList>
    </citation>
    <scope>NUCLEOTIDE SEQUENCE</scope>
    <source>
        <strain evidence="4">BYM</strain>
        <tissue evidence="4">Leaf</tissue>
    </source>
</reference>
<gene>
    <name evidence="4" type="ORF">FNV43_RR18382</name>
</gene>
<feature type="region of interest" description="Disordered" evidence="1">
    <location>
        <begin position="114"/>
        <end position="142"/>
    </location>
</feature>
<dbReference type="GO" id="GO:0003824">
    <property type="term" value="F:catalytic activity"/>
    <property type="evidence" value="ECO:0007669"/>
    <property type="project" value="InterPro"/>
</dbReference>
<feature type="region of interest" description="Disordered" evidence="1">
    <location>
        <begin position="245"/>
        <end position="268"/>
    </location>
</feature>
<feature type="region of interest" description="Disordered" evidence="1">
    <location>
        <begin position="182"/>
        <end position="211"/>
    </location>
</feature>
<dbReference type="PANTHER" id="PTHR33710:SF62">
    <property type="entry name" value="DUF4283 DOMAIN PROTEIN"/>
    <property type="match status" value="1"/>
</dbReference>
<evidence type="ECO:0008006" key="6">
    <source>
        <dbReference type="Google" id="ProtNLM"/>
    </source>
</evidence>
<name>A0A8K0E666_9ROSA</name>
<dbReference type="EMBL" id="VOIH02000008">
    <property type="protein sequence ID" value="KAF3440104.1"/>
    <property type="molecule type" value="Genomic_DNA"/>
</dbReference>